<dbReference type="InterPro" id="IPR006655">
    <property type="entry name" value="Mopterin_OxRdtase_prok_CS"/>
</dbReference>
<evidence type="ECO:0000313" key="10">
    <source>
        <dbReference type="Proteomes" id="UP000468766"/>
    </source>
</evidence>
<protein>
    <submittedName>
        <fullName evidence="9">Molybdopterin-dependent oxidoreductase</fullName>
    </submittedName>
</protein>
<dbReference type="Pfam" id="PF00384">
    <property type="entry name" value="Molybdopterin"/>
    <property type="match status" value="1"/>
</dbReference>
<dbReference type="GO" id="GO:0046872">
    <property type="term" value="F:metal ion binding"/>
    <property type="evidence" value="ECO:0007669"/>
    <property type="project" value="UniProtKB-KW"/>
</dbReference>
<dbReference type="InterPro" id="IPR009010">
    <property type="entry name" value="Asp_de-COase-like_dom_sf"/>
</dbReference>
<keyword evidence="5" id="KW-0560">Oxidoreductase</keyword>
<feature type="domain" description="4Fe-4S Mo/W bis-MGD-type" evidence="8">
    <location>
        <begin position="12"/>
        <end position="69"/>
    </location>
</feature>
<proteinExistence type="inferred from homology"/>
<dbReference type="AlphaFoldDB" id="A0A6I0F5A2"/>
<evidence type="ECO:0000256" key="6">
    <source>
        <dbReference type="ARBA" id="ARBA00023004"/>
    </source>
</evidence>
<evidence type="ECO:0000256" key="2">
    <source>
        <dbReference type="ARBA" id="ARBA00010312"/>
    </source>
</evidence>
<comment type="caution">
    <text evidence="9">The sequence shown here is derived from an EMBL/GenBank/DDBJ whole genome shotgun (WGS) entry which is preliminary data.</text>
</comment>
<dbReference type="OrthoDB" id="219031at2"/>
<dbReference type="Gene3D" id="3.30.2070.10">
    <property type="entry name" value="Formate dehydrogenase/DMSO reductase"/>
    <property type="match status" value="1"/>
</dbReference>
<sequence>MSSMQASNKEGQQKVLSACPLRCYDLCSFQVHLENGQISALEGNAEHMVTKGFLCSRAEKLLERHNSIDRITSPLLKKEGRWQKCSWEEAMAILAESLDKALVKSGPASILHIPNYASTGLLKKLDRRFFNALGAVTRLSDNSAYSVGISAQKEDFGSSQSPAWADLVRSRTIIIWGRQVANTNIHLLPYLMEAKEKGAQIIAIDPLLPASQEIIDQHIAIRPGTDGLLALSMAQVILAERWWDSEFIAQHVEGFEAYVGAIAELTPEKVASTVGIESKTIYELARRYARSGRTSAIIVGAGLQKYQHSGHTVRAMHSLAMLTGQIGLPGGGVHLATEQAGFMGRELTGEGTADLAHYVHGANLASEILLRNQKNKAEEASVPLEVAIVAGANPVNQLADSNSFLEAWHSVPFKVVIDFYLTDTASSADLVLPAATSFEADDLYYSPWNDYVHYQSAIVKPRGQVRAEYSIWQELAQRLQSKASALQQDQAFWAQGPEDWFKQVAIQSGLNLEALKKAPALNPYRQIRPYQDRKFSTPSGKARLLPEQDILRLVQACQMVKGKSKKKQYQLLTLHCQGRHNSQLWFEDKEMDESNNNDLWLSPEEARTADLRPGDDILVETDQGNHLFSLRVDEKVPEGLAVVYQGLPHREGGGINKLTKALATDLGQSIAYHQNFCEIKKVPRAEMIR</sequence>
<dbReference type="PROSITE" id="PS00490">
    <property type="entry name" value="MOLYBDOPTERIN_PROK_2"/>
    <property type="match status" value="1"/>
</dbReference>
<dbReference type="Pfam" id="PF01568">
    <property type="entry name" value="Molydop_binding"/>
    <property type="match status" value="1"/>
</dbReference>
<evidence type="ECO:0000256" key="1">
    <source>
        <dbReference type="ARBA" id="ARBA00001942"/>
    </source>
</evidence>
<dbReference type="SUPFAM" id="SSF53706">
    <property type="entry name" value="Formate dehydrogenase/DMSO reductase, domains 1-3"/>
    <property type="match status" value="1"/>
</dbReference>
<dbReference type="GO" id="GO:0016491">
    <property type="term" value="F:oxidoreductase activity"/>
    <property type="evidence" value="ECO:0007669"/>
    <property type="project" value="UniProtKB-KW"/>
</dbReference>
<dbReference type="Gene3D" id="2.20.25.90">
    <property type="entry name" value="ADC-like domains"/>
    <property type="match status" value="1"/>
</dbReference>
<comment type="cofactor">
    <cofactor evidence="1">
        <name>Mo-bis(molybdopterin guanine dinucleotide)</name>
        <dbReference type="ChEBI" id="CHEBI:60539"/>
    </cofactor>
</comment>
<keyword evidence="6" id="KW-0408">Iron</keyword>
<keyword evidence="3" id="KW-0500">Molybdenum</keyword>
<dbReference type="SUPFAM" id="SSF50692">
    <property type="entry name" value="ADC-like"/>
    <property type="match status" value="1"/>
</dbReference>
<evidence type="ECO:0000256" key="7">
    <source>
        <dbReference type="ARBA" id="ARBA00023014"/>
    </source>
</evidence>
<dbReference type="Gene3D" id="3.40.50.740">
    <property type="match status" value="1"/>
</dbReference>
<dbReference type="Gene3D" id="2.40.40.20">
    <property type="match status" value="1"/>
</dbReference>
<gene>
    <name evidence="9" type="ORF">F9B85_04380</name>
</gene>
<dbReference type="GO" id="GO:0043546">
    <property type="term" value="F:molybdopterin cofactor binding"/>
    <property type="evidence" value="ECO:0007669"/>
    <property type="project" value="InterPro"/>
</dbReference>
<dbReference type="PANTHER" id="PTHR43742:SF6">
    <property type="entry name" value="OXIDOREDUCTASE YYAE-RELATED"/>
    <property type="match status" value="1"/>
</dbReference>
<dbReference type="Proteomes" id="UP000468766">
    <property type="component" value="Unassembled WGS sequence"/>
</dbReference>
<dbReference type="EMBL" id="WBXO01000002">
    <property type="protein sequence ID" value="KAB2953857.1"/>
    <property type="molecule type" value="Genomic_DNA"/>
</dbReference>
<dbReference type="PROSITE" id="PS51669">
    <property type="entry name" value="4FE4S_MOW_BIS_MGD"/>
    <property type="match status" value="1"/>
</dbReference>
<evidence type="ECO:0000256" key="3">
    <source>
        <dbReference type="ARBA" id="ARBA00022505"/>
    </source>
</evidence>
<keyword evidence="7" id="KW-0411">Iron-sulfur</keyword>
<evidence type="ECO:0000259" key="8">
    <source>
        <dbReference type="PROSITE" id="PS51669"/>
    </source>
</evidence>
<dbReference type="InterPro" id="IPR006963">
    <property type="entry name" value="Mopterin_OxRdtase_4Fe-4S_dom"/>
</dbReference>
<keyword evidence="10" id="KW-1185">Reference proteome</keyword>
<evidence type="ECO:0000256" key="5">
    <source>
        <dbReference type="ARBA" id="ARBA00023002"/>
    </source>
</evidence>
<accession>A0A6I0F5A2</accession>
<dbReference type="PANTHER" id="PTHR43742">
    <property type="entry name" value="TRIMETHYLAMINE-N-OXIDE REDUCTASE"/>
    <property type="match status" value="1"/>
</dbReference>
<dbReference type="InterPro" id="IPR006656">
    <property type="entry name" value="Mopterin_OxRdtase"/>
</dbReference>
<comment type="similarity">
    <text evidence="2">Belongs to the prokaryotic molybdopterin-containing oxidoreductase family.</text>
</comment>
<evidence type="ECO:0000256" key="4">
    <source>
        <dbReference type="ARBA" id="ARBA00022723"/>
    </source>
</evidence>
<name>A0A6I0F5A2_9FIRM</name>
<keyword evidence="4" id="KW-0479">Metal-binding</keyword>
<dbReference type="Pfam" id="PF04879">
    <property type="entry name" value="Molybdop_Fe4S4"/>
    <property type="match status" value="1"/>
</dbReference>
<dbReference type="Gene3D" id="3.40.228.10">
    <property type="entry name" value="Dimethylsulfoxide Reductase, domain 2"/>
    <property type="match status" value="1"/>
</dbReference>
<dbReference type="InterPro" id="IPR050612">
    <property type="entry name" value="Prok_Mopterin_Oxidored"/>
</dbReference>
<dbReference type="GO" id="GO:0051536">
    <property type="term" value="F:iron-sulfur cluster binding"/>
    <property type="evidence" value="ECO:0007669"/>
    <property type="project" value="UniProtKB-KW"/>
</dbReference>
<organism evidence="9 10">
    <name type="scientific">Heliorestis acidaminivorans</name>
    <dbReference type="NCBI Taxonomy" id="553427"/>
    <lineage>
        <taxon>Bacteria</taxon>
        <taxon>Bacillati</taxon>
        <taxon>Bacillota</taxon>
        <taxon>Clostridia</taxon>
        <taxon>Eubacteriales</taxon>
        <taxon>Heliobacteriaceae</taxon>
        <taxon>Heliorestis</taxon>
    </lineage>
</organism>
<evidence type="ECO:0000313" key="9">
    <source>
        <dbReference type="EMBL" id="KAB2953857.1"/>
    </source>
</evidence>
<dbReference type="SMART" id="SM00926">
    <property type="entry name" value="Molybdop_Fe4S4"/>
    <property type="match status" value="1"/>
</dbReference>
<dbReference type="InterPro" id="IPR006657">
    <property type="entry name" value="MoPterin_dinucl-bd_dom"/>
</dbReference>
<reference evidence="9 10" key="1">
    <citation type="submission" date="2019-10" db="EMBL/GenBank/DDBJ databases">
        <title>Whole-genome sequence of the extremophile Heliorestis acidaminivorans DSM 24790.</title>
        <authorList>
            <person name="Kyndt J.A."/>
            <person name="Meyer T.E."/>
        </authorList>
    </citation>
    <scope>NUCLEOTIDE SEQUENCE [LARGE SCALE GENOMIC DNA]</scope>
    <source>
        <strain evidence="9 10">DSM 24790</strain>
    </source>
</reference>